<organism evidence="1">
    <name type="scientific">uncultured marine virus</name>
    <dbReference type="NCBI Taxonomy" id="186617"/>
    <lineage>
        <taxon>Viruses</taxon>
        <taxon>environmental samples</taxon>
    </lineage>
</organism>
<reference evidence="1" key="1">
    <citation type="journal article" date="2015" name="Front. Microbiol.">
        <title>Combining genomic sequencing methods to explore viral diversity and reveal potential virus-host interactions.</title>
        <authorList>
            <person name="Chow C.E."/>
            <person name="Winget D.M."/>
            <person name="White R.A.III."/>
            <person name="Hallam S.J."/>
            <person name="Suttle C.A."/>
        </authorList>
    </citation>
    <scope>NUCLEOTIDE SEQUENCE</scope>
    <source>
        <strain evidence="1">Oxic1_3</strain>
    </source>
</reference>
<name>A0A0F7L9L6_9VIRU</name>
<proteinExistence type="predicted"/>
<evidence type="ECO:0000313" key="1">
    <source>
        <dbReference type="EMBL" id="AKH47791.1"/>
    </source>
</evidence>
<reference evidence="1" key="2">
    <citation type="submission" date="2015-03" db="EMBL/GenBank/DDBJ databases">
        <authorList>
            <person name="Chow C.-E.T."/>
            <person name="Winget D.M."/>
            <person name="White R.A.III."/>
            <person name="Hallam S.J."/>
            <person name="Suttle C.A."/>
        </authorList>
    </citation>
    <scope>NUCLEOTIDE SEQUENCE</scope>
    <source>
        <strain evidence="1">Oxic1_3</strain>
    </source>
</reference>
<protein>
    <submittedName>
        <fullName evidence="1">Uncharacterized protein</fullName>
    </submittedName>
</protein>
<dbReference type="EMBL" id="KR029598">
    <property type="protein sequence ID" value="AKH47791.1"/>
    <property type="molecule type" value="Genomic_DNA"/>
</dbReference>
<accession>A0A0F7L9L6</accession>
<sequence length="61" mass="7211">MENGTVVSSTRWLILVRASVRIPSKMWNNYPRARRSKTRHLQPQFCPSIIYKIIININNNK</sequence>